<protein>
    <submittedName>
        <fullName evidence="2">TorF family putative porin</fullName>
    </submittedName>
</protein>
<comment type="caution">
    <text evidence="2">The sequence shown here is derived from an EMBL/GenBank/DDBJ whole genome shotgun (WGS) entry which is preliminary data.</text>
</comment>
<proteinExistence type="predicted"/>
<dbReference type="RefSeq" id="WP_377542616.1">
    <property type="nucleotide sequence ID" value="NZ_JBHUHJ010000001.1"/>
</dbReference>
<organism evidence="2 3">
    <name type="scientific">Ottowia pentelensis</name>
    <dbReference type="NCBI Taxonomy" id="511108"/>
    <lineage>
        <taxon>Bacteria</taxon>
        <taxon>Pseudomonadati</taxon>
        <taxon>Pseudomonadota</taxon>
        <taxon>Betaproteobacteria</taxon>
        <taxon>Burkholderiales</taxon>
        <taxon>Comamonadaceae</taxon>
        <taxon>Ottowia</taxon>
    </lineage>
</organism>
<keyword evidence="3" id="KW-1185">Reference proteome</keyword>
<name>A0ABV6PTP8_9BURK</name>
<dbReference type="Proteomes" id="UP001589834">
    <property type="component" value="Unassembled WGS sequence"/>
</dbReference>
<dbReference type="NCBIfam" id="TIGR02001">
    <property type="entry name" value="gcw_chp"/>
    <property type="match status" value="1"/>
</dbReference>
<keyword evidence="1" id="KW-0732">Signal</keyword>
<dbReference type="InterPro" id="IPR010239">
    <property type="entry name" value="CHP02001"/>
</dbReference>
<feature type="signal peptide" evidence="1">
    <location>
        <begin position="1"/>
        <end position="26"/>
    </location>
</feature>
<reference evidence="2 3" key="1">
    <citation type="submission" date="2024-09" db="EMBL/GenBank/DDBJ databases">
        <authorList>
            <person name="Sun Q."/>
            <person name="Mori K."/>
        </authorList>
    </citation>
    <scope>NUCLEOTIDE SEQUENCE [LARGE SCALE GENOMIC DNA]</scope>
    <source>
        <strain evidence="2 3">NCAIM B.02336</strain>
    </source>
</reference>
<evidence type="ECO:0000313" key="2">
    <source>
        <dbReference type="EMBL" id="MFC0593223.1"/>
    </source>
</evidence>
<evidence type="ECO:0000313" key="3">
    <source>
        <dbReference type="Proteomes" id="UP001589834"/>
    </source>
</evidence>
<evidence type="ECO:0000256" key="1">
    <source>
        <dbReference type="SAM" id="SignalP"/>
    </source>
</evidence>
<gene>
    <name evidence="2" type="ORF">ACFFGG_11705</name>
</gene>
<accession>A0ABV6PTP8</accession>
<feature type="chain" id="PRO_5045690949" evidence="1">
    <location>
        <begin position="27"/>
        <end position="255"/>
    </location>
</feature>
<dbReference type="EMBL" id="JBHLTN010000021">
    <property type="protein sequence ID" value="MFC0593223.1"/>
    <property type="molecule type" value="Genomic_DNA"/>
</dbReference>
<dbReference type="Pfam" id="PF09694">
    <property type="entry name" value="Gcw_chp"/>
    <property type="match status" value="1"/>
</dbReference>
<sequence length="255" mass="26641">MHPSSSPLISALLAAGLLGASLGASAQTAEPSTAAAAKPEHSLSFNLGAVSDYRYRGISQSRLDPAISAGADYSHASGLYLGTWLSSIRWIKDGGGDAPMEWDVYGGYKGSAGPLGYDVGLLRYQYPSARLAVSPNTTEIYGALTYEMVTLKYSHALTNLFGVADSKGSGYLDLSANLDLGEGWSVVPHVGRQGVRHNGALAYTDYALTLNKDFGNGLSASAAVVGTNADKALYVTPSGRFTGRTALVLGIKYSF</sequence>